<name>A0A5S9R3T1_MYCVN</name>
<evidence type="ECO:0000313" key="2">
    <source>
        <dbReference type="Proteomes" id="UP000430146"/>
    </source>
</evidence>
<keyword evidence="2" id="KW-1185">Reference proteome</keyword>
<organism evidence="1 2">
    <name type="scientific">Mycolicibacterium vanbaalenii</name>
    <name type="common">Mycobacterium vanbaalenii</name>
    <dbReference type="NCBI Taxonomy" id="110539"/>
    <lineage>
        <taxon>Bacteria</taxon>
        <taxon>Bacillati</taxon>
        <taxon>Actinomycetota</taxon>
        <taxon>Actinomycetes</taxon>
        <taxon>Mycobacteriales</taxon>
        <taxon>Mycobacteriaceae</taxon>
        <taxon>Mycolicibacterium</taxon>
    </lineage>
</organism>
<reference evidence="1 2" key="1">
    <citation type="submission" date="2019-11" db="EMBL/GenBank/DDBJ databases">
        <authorList>
            <person name="Holert J."/>
        </authorList>
    </citation>
    <scope>NUCLEOTIDE SEQUENCE [LARGE SCALE GENOMIC DNA]</scope>
    <source>
        <strain evidence="1">BC8_1</strain>
    </source>
</reference>
<dbReference type="RefSeq" id="WP_159233467.1">
    <property type="nucleotide sequence ID" value="NZ_CACSIP010000035.1"/>
</dbReference>
<evidence type="ECO:0000313" key="1">
    <source>
        <dbReference type="EMBL" id="CAA0129266.1"/>
    </source>
</evidence>
<dbReference type="AlphaFoldDB" id="A0A5S9R3T1"/>
<accession>A0A5S9R3T1</accession>
<proteinExistence type="predicted"/>
<gene>
    <name evidence="1" type="ORF">AELLOGFF_05492</name>
</gene>
<dbReference type="Proteomes" id="UP000430146">
    <property type="component" value="Unassembled WGS sequence"/>
</dbReference>
<sequence>MTATETWTLQAVDYRGGVVGQLDIKAECTDGRSGIITMTRWPSVGWRAPLHLNLPPKMEQAVQRVAREAVELGMVA</sequence>
<protein>
    <submittedName>
        <fullName evidence="1">Uncharacterized protein</fullName>
    </submittedName>
</protein>
<dbReference type="EMBL" id="CACSIP010000035">
    <property type="protein sequence ID" value="CAA0129266.1"/>
    <property type="molecule type" value="Genomic_DNA"/>
</dbReference>